<organism evidence="7 8">
    <name type="scientific">Leptothoe spongobia TAU-MAC 1115</name>
    <dbReference type="NCBI Taxonomy" id="1967444"/>
    <lineage>
        <taxon>Bacteria</taxon>
        <taxon>Bacillati</taxon>
        <taxon>Cyanobacteriota</taxon>
        <taxon>Cyanophyceae</taxon>
        <taxon>Nodosilineales</taxon>
        <taxon>Cymatolegaceae</taxon>
        <taxon>Leptothoe</taxon>
        <taxon>Leptothoe spongobia</taxon>
    </lineage>
</organism>
<dbReference type="GO" id="GO:0016020">
    <property type="term" value="C:membrane"/>
    <property type="evidence" value="ECO:0007669"/>
    <property type="project" value="UniProtKB-SubCell"/>
</dbReference>
<feature type="transmembrane region" description="Helical" evidence="5">
    <location>
        <begin position="41"/>
        <end position="62"/>
    </location>
</feature>
<keyword evidence="3 5" id="KW-1133">Transmembrane helix</keyword>
<evidence type="ECO:0000256" key="2">
    <source>
        <dbReference type="ARBA" id="ARBA00022692"/>
    </source>
</evidence>
<keyword evidence="2 5" id="KW-0812">Transmembrane</keyword>
<evidence type="ECO:0000256" key="5">
    <source>
        <dbReference type="SAM" id="Phobius"/>
    </source>
</evidence>
<protein>
    <submittedName>
        <fullName evidence="7">TM2 domain-containing protein</fullName>
    </submittedName>
</protein>
<sequence length="159" mass="17627">MSAIAPPQVQERKKASYLLWFGILLGMGGLHRLYNGKYVSGVIWLFTYGLFGVGQLVDLVLISDMAERRQWQLSGGRPSKFDAQPAVATEVRKDSLMVQLLRLAELHGGQITVTQAVMETGQSFETIESELKTMVRSGYADVTNRPGSGVVVYEFPELM</sequence>
<dbReference type="EMBL" id="JADOES010000031">
    <property type="protein sequence ID" value="MBT9316700.1"/>
    <property type="molecule type" value="Genomic_DNA"/>
</dbReference>
<dbReference type="InterPro" id="IPR007829">
    <property type="entry name" value="TM2"/>
</dbReference>
<dbReference type="PANTHER" id="PTHR21016:SF25">
    <property type="entry name" value="TM2 DOMAIN-CONTAINING PROTEIN DDB_G0277895-RELATED"/>
    <property type="match status" value="1"/>
</dbReference>
<keyword evidence="8" id="KW-1185">Reference proteome</keyword>
<dbReference type="PANTHER" id="PTHR21016">
    <property type="entry name" value="BETA-AMYLOID BINDING PROTEIN-RELATED"/>
    <property type="match status" value="1"/>
</dbReference>
<proteinExistence type="predicted"/>
<dbReference type="RefSeq" id="WP_215609766.1">
    <property type="nucleotide sequence ID" value="NZ_JADOES010000031.1"/>
</dbReference>
<evidence type="ECO:0000256" key="4">
    <source>
        <dbReference type="ARBA" id="ARBA00023136"/>
    </source>
</evidence>
<evidence type="ECO:0000259" key="6">
    <source>
        <dbReference type="Pfam" id="PF05154"/>
    </source>
</evidence>
<comment type="subcellular location">
    <subcellularLocation>
        <location evidence="1">Membrane</location>
        <topology evidence="1">Multi-pass membrane protein</topology>
    </subcellularLocation>
</comment>
<accession>A0A947DGW5</accession>
<keyword evidence="4 5" id="KW-0472">Membrane</keyword>
<feature type="domain" description="TM2" evidence="6">
    <location>
        <begin position="13"/>
        <end position="60"/>
    </location>
</feature>
<dbReference type="AlphaFoldDB" id="A0A947DGW5"/>
<comment type="caution">
    <text evidence="7">The sequence shown here is derived from an EMBL/GenBank/DDBJ whole genome shotgun (WGS) entry which is preliminary data.</text>
</comment>
<reference evidence="7" key="2">
    <citation type="journal article" date="2021" name="Mar. Drugs">
        <title>Genome Reduction and Secondary Metabolism of the Marine Sponge-Associated Cyanobacterium Leptothoe.</title>
        <authorList>
            <person name="Konstantinou D."/>
            <person name="Popin R.V."/>
            <person name="Fewer D.P."/>
            <person name="Sivonen K."/>
            <person name="Gkelis S."/>
        </authorList>
    </citation>
    <scope>NUCLEOTIDE SEQUENCE</scope>
    <source>
        <strain evidence="7">TAU-MAC 1115</strain>
    </source>
</reference>
<gene>
    <name evidence="7" type="ORF">IXB50_14825</name>
</gene>
<feature type="transmembrane region" description="Helical" evidence="5">
    <location>
        <begin position="17"/>
        <end position="35"/>
    </location>
</feature>
<dbReference type="Pfam" id="PF05154">
    <property type="entry name" value="TM2"/>
    <property type="match status" value="1"/>
</dbReference>
<evidence type="ECO:0000256" key="1">
    <source>
        <dbReference type="ARBA" id="ARBA00004141"/>
    </source>
</evidence>
<dbReference type="Proteomes" id="UP000717364">
    <property type="component" value="Unassembled WGS sequence"/>
</dbReference>
<evidence type="ECO:0000256" key="3">
    <source>
        <dbReference type="ARBA" id="ARBA00022989"/>
    </source>
</evidence>
<name>A0A947DGW5_9CYAN</name>
<evidence type="ECO:0000313" key="8">
    <source>
        <dbReference type="Proteomes" id="UP000717364"/>
    </source>
</evidence>
<evidence type="ECO:0000313" key="7">
    <source>
        <dbReference type="EMBL" id="MBT9316700.1"/>
    </source>
</evidence>
<reference evidence="7" key="1">
    <citation type="submission" date="2020-11" db="EMBL/GenBank/DDBJ databases">
        <authorList>
            <person name="Konstantinou D."/>
            <person name="Gkelis S."/>
            <person name="Popin R."/>
            <person name="Fewer D."/>
            <person name="Sivonen K."/>
        </authorList>
    </citation>
    <scope>NUCLEOTIDE SEQUENCE</scope>
    <source>
        <strain evidence="7">TAU-MAC 1115</strain>
    </source>
</reference>
<dbReference type="InterPro" id="IPR050932">
    <property type="entry name" value="TM2D1-3-like"/>
</dbReference>